<feature type="domain" description="FMN hydroxy acid dehydrogenase" evidence="5">
    <location>
        <begin position="104"/>
        <end position="424"/>
    </location>
</feature>
<dbReference type="PANTHER" id="PTHR10578">
    <property type="entry name" value="S -2-HYDROXY-ACID OXIDASE-RELATED"/>
    <property type="match status" value="1"/>
</dbReference>
<dbReference type="InterPro" id="IPR000262">
    <property type="entry name" value="FMN-dep_DH"/>
</dbReference>
<sequence length="496" mass="54153">MARKISASELLLHDKADDIWIVVNGYVYDMSSFADEHPGGPDIIHSYAGKDASQAYNEVHAASLIKKTLDSDFHLGVLDITSVRDEITQAVERSSDGADLSGDSTLDSVINLYDFEQFAQRSLAAKPWAIISGGSNDNITRDANLSMLRKIWLRPAILRNVGKVSTRTRLFGCDLTLPIYIAPMGGAKAGGPEGELAMAKGASTSNIIHCISTPSSFPHDEILEVTPKHAFFQVYVNKDRQKTKAAIQDMANSGKVKAIFVTVDLPVISKREADERITPDTPGGKKDRKGGGFARQASSWIDSSFTWDDLRWMRGLTDLPIVVKGIQRAQDAVIAMNLGCDGIVLTNHGGRAADTAPPGILTLLELHKNCPEVFGRMEIIVDGGFRRGSDVVKAICLGASAVGIGRPFMYAIRYGSEGIDHAVESKTPWTNFIADVELTEDTVIKDEVETAMRLCGMTDLMRDAHPDYVNTAEIDHLVPSLKHPYARKTVKRDSKL</sequence>
<dbReference type="PROSITE" id="PS51349">
    <property type="entry name" value="FMN_HYDROXY_ACID_DH_2"/>
    <property type="match status" value="1"/>
</dbReference>
<name>A0AAV9N6B0_9EURO</name>
<evidence type="ECO:0000313" key="7">
    <source>
        <dbReference type="Proteomes" id="UP001358417"/>
    </source>
</evidence>
<dbReference type="Pfam" id="PF01070">
    <property type="entry name" value="FMN_dh"/>
    <property type="match status" value="1"/>
</dbReference>
<evidence type="ECO:0000256" key="3">
    <source>
        <dbReference type="SAM" id="MobiDB-lite"/>
    </source>
</evidence>
<proteinExistence type="predicted"/>
<protein>
    <recommendedName>
        <fullName evidence="8">Cytochrome b2, mitochondrial</fullName>
    </recommendedName>
</protein>
<feature type="region of interest" description="Disordered" evidence="3">
    <location>
        <begin position="274"/>
        <end position="294"/>
    </location>
</feature>
<dbReference type="GO" id="GO:0016491">
    <property type="term" value="F:oxidoreductase activity"/>
    <property type="evidence" value="ECO:0007669"/>
    <property type="project" value="UniProtKB-KW"/>
</dbReference>
<dbReference type="PRINTS" id="PR00363">
    <property type="entry name" value="CYTOCHROMEB5"/>
</dbReference>
<dbReference type="InterPro" id="IPR013785">
    <property type="entry name" value="Aldolase_TIM"/>
</dbReference>
<keyword evidence="7" id="KW-1185">Reference proteome</keyword>
<dbReference type="InterPro" id="IPR036400">
    <property type="entry name" value="Cyt_B5-like_heme/steroid_sf"/>
</dbReference>
<dbReference type="PANTHER" id="PTHR10578:SF104">
    <property type="entry name" value="CYTOCHROME B2, MITOCHONDRIAL-RELATED"/>
    <property type="match status" value="1"/>
</dbReference>
<dbReference type="InterPro" id="IPR037396">
    <property type="entry name" value="FMN_HAD"/>
</dbReference>
<dbReference type="RefSeq" id="XP_064704718.1">
    <property type="nucleotide sequence ID" value="XM_064847606.1"/>
</dbReference>
<accession>A0AAV9N6B0</accession>
<evidence type="ECO:0000259" key="4">
    <source>
        <dbReference type="PROSITE" id="PS50255"/>
    </source>
</evidence>
<dbReference type="Gene3D" id="3.10.120.10">
    <property type="entry name" value="Cytochrome b5-like heme/steroid binding domain"/>
    <property type="match status" value="1"/>
</dbReference>
<dbReference type="Pfam" id="PF00173">
    <property type="entry name" value="Cyt-b5"/>
    <property type="match status" value="1"/>
</dbReference>
<reference evidence="6 7" key="1">
    <citation type="submission" date="2023-08" db="EMBL/GenBank/DDBJ databases">
        <title>Black Yeasts Isolated from many extreme environments.</title>
        <authorList>
            <person name="Coleine C."/>
            <person name="Stajich J.E."/>
            <person name="Selbmann L."/>
        </authorList>
    </citation>
    <scope>NUCLEOTIDE SEQUENCE [LARGE SCALE GENOMIC DNA]</scope>
    <source>
        <strain evidence="6 7">CCFEE 5792</strain>
    </source>
</reference>
<dbReference type="InterPro" id="IPR001199">
    <property type="entry name" value="Cyt_B5-like_heme/steroid-bd"/>
</dbReference>
<dbReference type="PROSITE" id="PS50255">
    <property type="entry name" value="CYTOCHROME_B5_2"/>
    <property type="match status" value="1"/>
</dbReference>
<dbReference type="SMART" id="SM01117">
    <property type="entry name" value="Cyt-b5"/>
    <property type="match status" value="1"/>
</dbReference>
<evidence type="ECO:0000313" key="6">
    <source>
        <dbReference type="EMBL" id="KAK5049908.1"/>
    </source>
</evidence>
<dbReference type="Gene3D" id="3.20.20.70">
    <property type="entry name" value="Aldolase class I"/>
    <property type="match status" value="1"/>
</dbReference>
<evidence type="ECO:0000256" key="1">
    <source>
        <dbReference type="ARBA" id="ARBA00001917"/>
    </source>
</evidence>
<comment type="caution">
    <text evidence="6">The sequence shown here is derived from an EMBL/GenBank/DDBJ whole genome shotgun (WGS) entry which is preliminary data.</text>
</comment>
<evidence type="ECO:0000256" key="2">
    <source>
        <dbReference type="ARBA" id="ARBA00023002"/>
    </source>
</evidence>
<dbReference type="Proteomes" id="UP001358417">
    <property type="component" value="Unassembled WGS sequence"/>
</dbReference>
<dbReference type="SUPFAM" id="SSF51395">
    <property type="entry name" value="FMN-linked oxidoreductases"/>
    <property type="match status" value="1"/>
</dbReference>
<evidence type="ECO:0000259" key="5">
    <source>
        <dbReference type="PROSITE" id="PS51349"/>
    </source>
</evidence>
<dbReference type="EMBL" id="JAVRRD010000018">
    <property type="protein sequence ID" value="KAK5049908.1"/>
    <property type="molecule type" value="Genomic_DNA"/>
</dbReference>
<dbReference type="GeneID" id="89972206"/>
<comment type="cofactor">
    <cofactor evidence="1">
        <name>FMN</name>
        <dbReference type="ChEBI" id="CHEBI:58210"/>
    </cofactor>
</comment>
<dbReference type="AlphaFoldDB" id="A0AAV9N6B0"/>
<organism evidence="6 7">
    <name type="scientific">Exophiala bonariae</name>
    <dbReference type="NCBI Taxonomy" id="1690606"/>
    <lineage>
        <taxon>Eukaryota</taxon>
        <taxon>Fungi</taxon>
        <taxon>Dikarya</taxon>
        <taxon>Ascomycota</taxon>
        <taxon>Pezizomycotina</taxon>
        <taxon>Eurotiomycetes</taxon>
        <taxon>Chaetothyriomycetidae</taxon>
        <taxon>Chaetothyriales</taxon>
        <taxon>Herpotrichiellaceae</taxon>
        <taxon>Exophiala</taxon>
    </lineage>
</organism>
<evidence type="ECO:0008006" key="8">
    <source>
        <dbReference type="Google" id="ProtNLM"/>
    </source>
</evidence>
<keyword evidence="2" id="KW-0560">Oxidoreductase</keyword>
<dbReference type="SUPFAM" id="SSF55856">
    <property type="entry name" value="Cytochrome b5-like heme/steroid binding domain"/>
    <property type="match status" value="1"/>
</dbReference>
<gene>
    <name evidence="6" type="ORF">LTR84_004027</name>
</gene>
<feature type="domain" description="Cytochrome b5 heme-binding" evidence="4">
    <location>
        <begin position="2"/>
        <end position="79"/>
    </location>
</feature>